<accession>A0A849K8W9</accession>
<dbReference type="NCBIfam" id="NF041065">
    <property type="entry name" value="DpdH"/>
    <property type="match status" value="1"/>
</dbReference>
<dbReference type="EMBL" id="JABFCS010000001">
    <property type="protein sequence ID" value="NNU44778.1"/>
    <property type="molecule type" value="Genomic_DNA"/>
</dbReference>
<sequence>MLQDELDAALRSVFRFSEALGQRTLEEIVNDIRARLLQDGKELILLIEDFAALAGIQETLLSLMISESDHGGHRVRAPLRTALAVTDGFLPSRQTILTRAKREWVIPNMGASEEEVIQRLTRMAGRYLNAARWGVEALREQFRDSQEQDLNAWVRPFRLELEDQEQEQLEAFGTESGHPLFPLSPLAVSVLARREMTVDGKLLFNPRKFINAVLRDVLLKRDAQLNGQFPPPNFKAATLKTNADLELRSQGRDAGVHDRLVPLLAFWAGDPRNLSDPPAVARGVFEAFGLPWPFGVASAPLPPPPPPTAGGTHSPPASPPPVQQLGTSGMEQDLEAWATGPLTQTRANRLRTVLATALGQRMDWNSLRMAYGQIRKEFFWLPFAQVGNPTSTPKFVVAPEVRPIPATVRRALAALDRWDVNGSNWDYPVAEDDYAYAQALLDQLEQQARAYFVQKAEREAAVLGRILHRQALLLRLAKRGDPAKPRFAEMLAVAVPMQASEALREVPHVGQVIALQERAIQSREALRKLYLEKVCCFQGDGATPHAIDSVRAAKAWKATEEGAETGQLRFDDVSLGTAIGELSATRLQSVVTRLGNAVRSLRPGVLELAGPTFDAGVPAALNAVVSSARKAGVLASQCTNMAEIERSIAWMETPDAREFLRALSDFSEPGADDTLQAQLTTWAKVDVVLLGTANHALNSVAALVKATQRNATAQLRAEGGADVAEKMGQLIKNLRSLGEAP</sequence>
<organism evidence="2 3">
    <name type="scientific">Ramlibacter montanisoli</name>
    <dbReference type="NCBI Taxonomy" id="2732512"/>
    <lineage>
        <taxon>Bacteria</taxon>
        <taxon>Pseudomonadati</taxon>
        <taxon>Pseudomonadota</taxon>
        <taxon>Betaproteobacteria</taxon>
        <taxon>Burkholderiales</taxon>
        <taxon>Comamonadaceae</taxon>
        <taxon>Ramlibacter</taxon>
    </lineage>
</organism>
<dbReference type="AlphaFoldDB" id="A0A849K8W9"/>
<evidence type="ECO:0000256" key="1">
    <source>
        <dbReference type="SAM" id="MobiDB-lite"/>
    </source>
</evidence>
<reference evidence="2 3" key="1">
    <citation type="submission" date="2020-05" db="EMBL/GenBank/DDBJ databases">
        <authorList>
            <person name="Khan S.A."/>
            <person name="Jeon C.O."/>
            <person name="Chun B.H."/>
        </authorList>
    </citation>
    <scope>NUCLEOTIDE SEQUENCE [LARGE SCALE GENOMIC DNA]</scope>
    <source>
        <strain evidence="2 3">B156</strain>
    </source>
</reference>
<dbReference type="Proteomes" id="UP000552954">
    <property type="component" value="Unassembled WGS sequence"/>
</dbReference>
<comment type="caution">
    <text evidence="2">The sequence shown here is derived from an EMBL/GenBank/DDBJ whole genome shotgun (WGS) entry which is preliminary data.</text>
</comment>
<keyword evidence="3" id="KW-1185">Reference proteome</keyword>
<feature type="region of interest" description="Disordered" evidence="1">
    <location>
        <begin position="299"/>
        <end position="327"/>
    </location>
</feature>
<proteinExistence type="predicted"/>
<gene>
    <name evidence="2" type="ORF">HK415_18860</name>
</gene>
<reference evidence="2 3" key="2">
    <citation type="submission" date="2020-06" db="EMBL/GenBank/DDBJ databases">
        <title>Ramlibacter rhizophilus sp. nov., isolated from rhizosphere soil of national flower Mugunghwa from South Korea.</title>
        <authorList>
            <person name="Zheng-Fei Y."/>
            <person name="Huan T."/>
        </authorList>
    </citation>
    <scope>NUCLEOTIDE SEQUENCE [LARGE SCALE GENOMIC DNA]</scope>
    <source>
        <strain evidence="2 3">B156</strain>
    </source>
</reference>
<evidence type="ECO:0000313" key="2">
    <source>
        <dbReference type="EMBL" id="NNU44778.1"/>
    </source>
</evidence>
<evidence type="ECO:0000313" key="3">
    <source>
        <dbReference type="Proteomes" id="UP000552954"/>
    </source>
</evidence>
<protein>
    <submittedName>
        <fullName evidence="2">Uncharacterized protein</fullName>
    </submittedName>
</protein>
<name>A0A849K8W9_9BURK</name>